<dbReference type="Pfam" id="PF03963">
    <property type="entry name" value="FlgD"/>
    <property type="match status" value="1"/>
</dbReference>
<keyword evidence="2 3" id="KW-1005">Bacterial flagellum biogenesis</keyword>
<dbReference type="OrthoDB" id="280334at2"/>
<evidence type="ECO:0000256" key="2">
    <source>
        <dbReference type="ARBA" id="ARBA00022795"/>
    </source>
</evidence>
<evidence type="ECO:0000256" key="1">
    <source>
        <dbReference type="ARBA" id="ARBA00010577"/>
    </source>
</evidence>
<keyword evidence="4" id="KW-0969">Cilium</keyword>
<comment type="similarity">
    <text evidence="1 3">Belongs to the FlgD family.</text>
</comment>
<dbReference type="Proteomes" id="UP000248132">
    <property type="component" value="Unassembled WGS sequence"/>
</dbReference>
<dbReference type="EMBL" id="QKMR01000002">
    <property type="protein sequence ID" value="PYG89824.1"/>
    <property type="molecule type" value="Genomic_DNA"/>
</dbReference>
<name>A0A318XPK6_9FIRM</name>
<proteinExistence type="inferred from homology"/>
<gene>
    <name evidence="4" type="ORF">LY28_00421</name>
</gene>
<evidence type="ECO:0000313" key="5">
    <source>
        <dbReference type="Proteomes" id="UP000248132"/>
    </source>
</evidence>
<dbReference type="InterPro" id="IPR005648">
    <property type="entry name" value="FlgD"/>
</dbReference>
<sequence length="293" mass="31762">MATSGISGYIDEIIAKTESSANSRKTGSSLGKDDFLNLLVTQLRYQDPLEPTDDKEFIAQMAQFSSLEQMQNMNGVLTNSQAFSLIGKYITANTTDEDTLEVKTVQGQVSTVKMSNGKVYLVVNDQDVDIDSLSEVVDMNYANSDISNYSNLIGFQVKGAVYDSSSGDLIYLSGDVTQIQKGLTEDYAVMNNVNVNIAEITGSKSTDPDYTNKYLKDNIGKQVSITIKDKDGNKVPVTAKLKSYSIDDAGNITGVLDDVYVSVYSVSNIQKVAAQAVDDTAGDTTEQEETADE</sequence>
<dbReference type="AlphaFoldDB" id="A0A318XPK6"/>
<evidence type="ECO:0000256" key="3">
    <source>
        <dbReference type="RuleBase" id="RU362076"/>
    </source>
</evidence>
<accession>A0A318XPK6</accession>
<keyword evidence="4" id="KW-0966">Cell projection</keyword>
<organism evidence="4 5">
    <name type="scientific">Ruminiclostridium sufflavum DSM 19573</name>
    <dbReference type="NCBI Taxonomy" id="1121337"/>
    <lineage>
        <taxon>Bacteria</taxon>
        <taxon>Bacillati</taxon>
        <taxon>Bacillota</taxon>
        <taxon>Clostridia</taxon>
        <taxon>Eubacteriales</taxon>
        <taxon>Oscillospiraceae</taxon>
        <taxon>Ruminiclostridium</taxon>
    </lineage>
</organism>
<dbReference type="GO" id="GO:0044781">
    <property type="term" value="P:bacterial-type flagellum organization"/>
    <property type="evidence" value="ECO:0007669"/>
    <property type="project" value="UniProtKB-UniRule"/>
</dbReference>
<keyword evidence="5" id="KW-1185">Reference proteome</keyword>
<evidence type="ECO:0000313" key="4">
    <source>
        <dbReference type="EMBL" id="PYG89824.1"/>
    </source>
</evidence>
<comment type="caution">
    <text evidence="4">The sequence shown here is derived from an EMBL/GenBank/DDBJ whole genome shotgun (WGS) entry which is preliminary data.</text>
</comment>
<keyword evidence="4" id="KW-0282">Flagellum</keyword>
<comment type="function">
    <text evidence="3">Required for flagellar hook formation. May act as a scaffolding protein.</text>
</comment>
<protein>
    <recommendedName>
        <fullName evidence="3">Basal-body rod modification protein FlgD</fullName>
    </recommendedName>
</protein>
<dbReference type="RefSeq" id="WP_110460505.1">
    <property type="nucleotide sequence ID" value="NZ_QKMR01000002.1"/>
</dbReference>
<reference evidence="4 5" key="1">
    <citation type="submission" date="2018-06" db="EMBL/GenBank/DDBJ databases">
        <title>Genomic Encyclopedia of Type Strains, Phase I: the one thousand microbial genomes (KMG-I) project.</title>
        <authorList>
            <person name="Kyrpides N."/>
        </authorList>
    </citation>
    <scope>NUCLEOTIDE SEQUENCE [LARGE SCALE GENOMIC DNA]</scope>
    <source>
        <strain evidence="4 5">DSM 19573</strain>
    </source>
</reference>